<dbReference type="OrthoDB" id="9814548at2"/>
<keyword evidence="5 6" id="KW-0413">Isomerase</keyword>
<comment type="similarity">
    <text evidence="2 7">Belongs to the FKBP-type PPIase family.</text>
</comment>
<evidence type="ECO:0000256" key="5">
    <source>
        <dbReference type="ARBA" id="ARBA00023235"/>
    </source>
</evidence>
<dbReference type="GO" id="GO:0003755">
    <property type="term" value="F:peptidyl-prolyl cis-trans isomerase activity"/>
    <property type="evidence" value="ECO:0007669"/>
    <property type="project" value="UniProtKB-UniRule"/>
</dbReference>
<dbReference type="InterPro" id="IPR046357">
    <property type="entry name" value="PPIase_dom_sf"/>
</dbReference>
<dbReference type="Pfam" id="PF01346">
    <property type="entry name" value="FKBP_N"/>
    <property type="match status" value="1"/>
</dbReference>
<evidence type="ECO:0000256" key="4">
    <source>
        <dbReference type="ARBA" id="ARBA00023110"/>
    </source>
</evidence>
<dbReference type="AlphaFoldDB" id="A0A2T5MCT8"/>
<evidence type="ECO:0000259" key="9">
    <source>
        <dbReference type="PROSITE" id="PS50059"/>
    </source>
</evidence>
<dbReference type="Gene3D" id="1.10.287.460">
    <property type="entry name" value="Peptidyl-prolyl cis-trans isomerase, FKBP-type, N-terminal domain"/>
    <property type="match status" value="1"/>
</dbReference>
<dbReference type="InterPro" id="IPR036944">
    <property type="entry name" value="PPIase_FKBP_N_sf"/>
</dbReference>
<evidence type="ECO:0000256" key="7">
    <source>
        <dbReference type="RuleBase" id="RU003915"/>
    </source>
</evidence>
<dbReference type="EMBL" id="QANS01000006">
    <property type="protein sequence ID" value="PTU30394.1"/>
    <property type="molecule type" value="Genomic_DNA"/>
</dbReference>
<feature type="domain" description="PPIase FKBP-type" evidence="9">
    <location>
        <begin position="153"/>
        <end position="239"/>
    </location>
</feature>
<keyword evidence="11" id="KW-1185">Reference proteome</keyword>
<dbReference type="RefSeq" id="WP_107941339.1">
    <property type="nucleotide sequence ID" value="NZ_QANS01000006.1"/>
</dbReference>
<organism evidence="10 11">
    <name type="scientific">Stenotrophobium rhamnosiphilum</name>
    <dbReference type="NCBI Taxonomy" id="2029166"/>
    <lineage>
        <taxon>Bacteria</taxon>
        <taxon>Pseudomonadati</taxon>
        <taxon>Pseudomonadota</taxon>
        <taxon>Gammaproteobacteria</taxon>
        <taxon>Nevskiales</taxon>
        <taxon>Nevskiaceae</taxon>
        <taxon>Stenotrophobium</taxon>
    </lineage>
</organism>
<evidence type="ECO:0000256" key="3">
    <source>
        <dbReference type="ARBA" id="ARBA00022729"/>
    </source>
</evidence>
<accession>A0A2T5MCT8</accession>
<gene>
    <name evidence="10" type="ORF">CJD38_15760</name>
</gene>
<evidence type="ECO:0000313" key="11">
    <source>
        <dbReference type="Proteomes" id="UP000244248"/>
    </source>
</evidence>
<dbReference type="EC" id="5.2.1.8" evidence="7"/>
<dbReference type="Proteomes" id="UP000244248">
    <property type="component" value="Unassembled WGS sequence"/>
</dbReference>
<dbReference type="InterPro" id="IPR000774">
    <property type="entry name" value="PPIase_FKBP_N"/>
</dbReference>
<keyword evidence="4 6" id="KW-0697">Rotamase</keyword>
<sequence length="246" mass="26180">MSKSYRLLVAIAAISLIAACAKNGDKDAKPADASGLTTDAQKFGYAIGVDLGKSLQPVKQYVDVASLKQGLDDISSGGTSKLDDAAREEIKNTVAKKMQEEQLAQRADQSKKNQEEGDKFLAENGKKAGVKTTKSGLQYEVLTEGKGKHPTDKDSVTVHYKGTLLNGETFDSSYDRGQPVTFPLGNVIPGWTEGVQLMTVGSKYKFYIPAALAYGERGAGVKIGPNSTLTFEVELLGIGEEAPAAK</sequence>
<evidence type="ECO:0000256" key="1">
    <source>
        <dbReference type="ARBA" id="ARBA00000971"/>
    </source>
</evidence>
<dbReference type="PROSITE" id="PS51257">
    <property type="entry name" value="PROKAR_LIPOPROTEIN"/>
    <property type="match status" value="1"/>
</dbReference>
<dbReference type="FunFam" id="3.10.50.40:FF:000045">
    <property type="entry name" value="Peptidyl-prolyl cis-trans isomerase"/>
    <property type="match status" value="1"/>
</dbReference>
<reference evidence="10 11" key="1">
    <citation type="submission" date="2018-04" db="EMBL/GenBank/DDBJ databases">
        <title>Novel species isolated from glacier.</title>
        <authorList>
            <person name="Liu Q."/>
            <person name="Xin Y.-H."/>
        </authorList>
    </citation>
    <scope>NUCLEOTIDE SEQUENCE [LARGE SCALE GENOMIC DNA]</scope>
    <source>
        <strain evidence="10 11">GT1R17</strain>
    </source>
</reference>
<feature type="chain" id="PRO_5015419856" description="Peptidyl-prolyl cis-trans isomerase" evidence="8">
    <location>
        <begin position="22"/>
        <end position="246"/>
    </location>
</feature>
<dbReference type="PANTHER" id="PTHR43811">
    <property type="entry name" value="FKBP-TYPE PEPTIDYL-PROLYL CIS-TRANS ISOMERASE FKPA"/>
    <property type="match status" value="1"/>
</dbReference>
<dbReference type="GO" id="GO:0006457">
    <property type="term" value="P:protein folding"/>
    <property type="evidence" value="ECO:0007669"/>
    <property type="project" value="InterPro"/>
</dbReference>
<proteinExistence type="inferred from homology"/>
<dbReference type="PROSITE" id="PS50059">
    <property type="entry name" value="FKBP_PPIASE"/>
    <property type="match status" value="1"/>
</dbReference>
<keyword evidence="3 8" id="KW-0732">Signal</keyword>
<protein>
    <recommendedName>
        <fullName evidence="7">Peptidyl-prolyl cis-trans isomerase</fullName>
        <ecNumber evidence="7">5.2.1.8</ecNumber>
    </recommendedName>
</protein>
<dbReference type="SUPFAM" id="SSF54534">
    <property type="entry name" value="FKBP-like"/>
    <property type="match status" value="1"/>
</dbReference>
<dbReference type="PANTHER" id="PTHR43811:SF19">
    <property type="entry name" value="39 KDA FK506-BINDING NUCLEAR PROTEIN"/>
    <property type="match status" value="1"/>
</dbReference>
<dbReference type="Gene3D" id="3.10.50.40">
    <property type="match status" value="1"/>
</dbReference>
<comment type="caution">
    <text evidence="10">The sequence shown here is derived from an EMBL/GenBank/DDBJ whole genome shotgun (WGS) entry which is preliminary data.</text>
</comment>
<name>A0A2T5MCT8_9GAMM</name>
<dbReference type="InterPro" id="IPR001179">
    <property type="entry name" value="PPIase_FKBP_dom"/>
</dbReference>
<evidence type="ECO:0000313" key="10">
    <source>
        <dbReference type="EMBL" id="PTU30394.1"/>
    </source>
</evidence>
<feature type="signal peptide" evidence="8">
    <location>
        <begin position="1"/>
        <end position="21"/>
    </location>
</feature>
<evidence type="ECO:0000256" key="6">
    <source>
        <dbReference type="PROSITE-ProRule" id="PRU00277"/>
    </source>
</evidence>
<evidence type="ECO:0000256" key="8">
    <source>
        <dbReference type="SAM" id="SignalP"/>
    </source>
</evidence>
<comment type="catalytic activity">
    <reaction evidence="1 6 7">
        <text>[protein]-peptidylproline (omega=180) = [protein]-peptidylproline (omega=0)</text>
        <dbReference type="Rhea" id="RHEA:16237"/>
        <dbReference type="Rhea" id="RHEA-COMP:10747"/>
        <dbReference type="Rhea" id="RHEA-COMP:10748"/>
        <dbReference type="ChEBI" id="CHEBI:83833"/>
        <dbReference type="ChEBI" id="CHEBI:83834"/>
        <dbReference type="EC" id="5.2.1.8"/>
    </reaction>
</comment>
<dbReference type="Pfam" id="PF00254">
    <property type="entry name" value="FKBP_C"/>
    <property type="match status" value="1"/>
</dbReference>
<evidence type="ECO:0000256" key="2">
    <source>
        <dbReference type="ARBA" id="ARBA00006577"/>
    </source>
</evidence>